<dbReference type="InterPro" id="IPR000595">
    <property type="entry name" value="cNMP-bd_dom"/>
</dbReference>
<dbReference type="Gene3D" id="2.60.120.10">
    <property type="entry name" value="Jelly Rolls"/>
    <property type="match status" value="1"/>
</dbReference>
<evidence type="ECO:0000313" key="6">
    <source>
        <dbReference type="EMBL" id="AWB10894.1"/>
    </source>
</evidence>
<feature type="domain" description="Cyclic nucleotide-binding" evidence="4">
    <location>
        <begin position="10"/>
        <end position="130"/>
    </location>
</feature>
<dbReference type="GO" id="GO:0005829">
    <property type="term" value="C:cytosol"/>
    <property type="evidence" value="ECO:0007669"/>
    <property type="project" value="TreeGrafter"/>
</dbReference>
<keyword evidence="3" id="KW-0804">Transcription</keyword>
<dbReference type="SUPFAM" id="SSF51206">
    <property type="entry name" value="cAMP-binding domain-like"/>
    <property type="match status" value="1"/>
</dbReference>
<organism evidence="6 7">
    <name type="scientific">Thermodesulfobium acidiphilum</name>
    <dbReference type="NCBI Taxonomy" id="1794699"/>
    <lineage>
        <taxon>Bacteria</taxon>
        <taxon>Pseudomonadati</taxon>
        <taxon>Thermodesulfobiota</taxon>
        <taxon>Thermodesulfobiia</taxon>
        <taxon>Thermodesulfobiales</taxon>
        <taxon>Thermodesulfobiaceae</taxon>
        <taxon>Thermodesulfobium</taxon>
    </lineage>
</organism>
<evidence type="ECO:0000256" key="2">
    <source>
        <dbReference type="ARBA" id="ARBA00023125"/>
    </source>
</evidence>
<gene>
    <name evidence="6" type="ORF">TDSAC_1558</name>
</gene>
<keyword evidence="1" id="KW-0805">Transcription regulation</keyword>
<dbReference type="PANTHER" id="PTHR24567">
    <property type="entry name" value="CRP FAMILY TRANSCRIPTIONAL REGULATORY PROTEIN"/>
    <property type="match status" value="1"/>
</dbReference>
<feature type="domain" description="HTH crp-type" evidence="5">
    <location>
        <begin position="144"/>
        <end position="212"/>
    </location>
</feature>
<dbReference type="AlphaFoldDB" id="A0A2R4W2B7"/>
<dbReference type="InterPro" id="IPR036388">
    <property type="entry name" value="WH-like_DNA-bd_sf"/>
</dbReference>
<dbReference type="KEGG" id="taci:TDSAC_1558"/>
<evidence type="ECO:0000256" key="3">
    <source>
        <dbReference type="ARBA" id="ARBA00023163"/>
    </source>
</evidence>
<dbReference type="OrthoDB" id="9798104at2"/>
<dbReference type="Pfam" id="PF00027">
    <property type="entry name" value="cNMP_binding"/>
    <property type="match status" value="1"/>
</dbReference>
<dbReference type="EMBL" id="CP020921">
    <property type="protein sequence ID" value="AWB10894.1"/>
    <property type="molecule type" value="Genomic_DNA"/>
</dbReference>
<dbReference type="Pfam" id="PF13545">
    <property type="entry name" value="HTH_Crp_2"/>
    <property type="match status" value="1"/>
</dbReference>
<dbReference type="InterPro" id="IPR036390">
    <property type="entry name" value="WH_DNA-bd_sf"/>
</dbReference>
<reference evidence="6 7" key="1">
    <citation type="submission" date="2017-04" db="EMBL/GenBank/DDBJ databases">
        <title>Genomic insights into metabolism of Thermodesulfobium acidiphilum.</title>
        <authorList>
            <person name="Toshchakov S.V."/>
            <person name="Frolov E.N."/>
            <person name="Kublanov I.V."/>
            <person name="Samarov N.I."/>
            <person name="Novikov A."/>
            <person name="Lebedinsky A.V."/>
            <person name="Bonch-Osmolovskaya E.A."/>
            <person name="Chernyh N.A."/>
        </authorList>
    </citation>
    <scope>NUCLEOTIDE SEQUENCE [LARGE SCALE GENOMIC DNA]</scope>
    <source>
        <strain evidence="6 7">3127-1</strain>
    </source>
</reference>
<dbReference type="CDD" id="cd00038">
    <property type="entry name" value="CAP_ED"/>
    <property type="match status" value="1"/>
</dbReference>
<proteinExistence type="predicted"/>
<name>A0A2R4W2B7_THEAF</name>
<dbReference type="InterPro" id="IPR018490">
    <property type="entry name" value="cNMP-bd_dom_sf"/>
</dbReference>
<dbReference type="SUPFAM" id="SSF46785">
    <property type="entry name" value="Winged helix' DNA-binding domain"/>
    <property type="match status" value="1"/>
</dbReference>
<dbReference type="SMART" id="SM00100">
    <property type="entry name" value="cNMP"/>
    <property type="match status" value="1"/>
</dbReference>
<sequence>MDKILRSNVFFKNLSNEDIAKILNISHKIELDNNQILFTEGSLALNLFIVLSGKMKVFKISPSGKEQILHIMTSGDLIAEAPMFAGLDYPANAQCIEKCTLLAIDREGFKNLIINNPNLTMNILSAVSFRLRNFTSLIEALSLKEVSGRLASYLLYQKEAQKSSKIELPLTRAELSKYFGTMPETLSRIFTKFQNLNIISTNNKIVTILDEEGLKKQAWGI</sequence>
<accession>A0A2R4W2B7</accession>
<dbReference type="RefSeq" id="WP_108309730.1">
    <property type="nucleotide sequence ID" value="NZ_CP020921.1"/>
</dbReference>
<dbReference type="PRINTS" id="PR00034">
    <property type="entry name" value="HTHCRP"/>
</dbReference>
<evidence type="ECO:0000259" key="4">
    <source>
        <dbReference type="PROSITE" id="PS50042"/>
    </source>
</evidence>
<dbReference type="PANTHER" id="PTHR24567:SF68">
    <property type="entry name" value="DNA-BINDING TRANSCRIPTIONAL DUAL REGULATOR CRP"/>
    <property type="match status" value="1"/>
</dbReference>
<keyword evidence="2" id="KW-0238">DNA-binding</keyword>
<dbReference type="SMART" id="SM00419">
    <property type="entry name" value="HTH_CRP"/>
    <property type="match status" value="1"/>
</dbReference>
<dbReference type="InterPro" id="IPR050397">
    <property type="entry name" value="Env_Response_Regulators"/>
</dbReference>
<dbReference type="PROSITE" id="PS50042">
    <property type="entry name" value="CNMP_BINDING_3"/>
    <property type="match status" value="1"/>
</dbReference>
<evidence type="ECO:0000256" key="1">
    <source>
        <dbReference type="ARBA" id="ARBA00023015"/>
    </source>
</evidence>
<dbReference type="InterPro" id="IPR012318">
    <property type="entry name" value="HTH_CRP"/>
</dbReference>
<dbReference type="PROSITE" id="PS51063">
    <property type="entry name" value="HTH_CRP_2"/>
    <property type="match status" value="1"/>
</dbReference>
<dbReference type="GO" id="GO:0003700">
    <property type="term" value="F:DNA-binding transcription factor activity"/>
    <property type="evidence" value="ECO:0007669"/>
    <property type="project" value="TreeGrafter"/>
</dbReference>
<dbReference type="Gene3D" id="1.10.10.10">
    <property type="entry name" value="Winged helix-like DNA-binding domain superfamily/Winged helix DNA-binding domain"/>
    <property type="match status" value="1"/>
</dbReference>
<evidence type="ECO:0000259" key="5">
    <source>
        <dbReference type="PROSITE" id="PS51063"/>
    </source>
</evidence>
<evidence type="ECO:0000313" key="7">
    <source>
        <dbReference type="Proteomes" id="UP000244792"/>
    </source>
</evidence>
<protein>
    <submittedName>
        <fullName evidence="6">Transcriptional regulator, Crp/Fnr family</fullName>
    </submittedName>
</protein>
<dbReference type="InterPro" id="IPR014710">
    <property type="entry name" value="RmlC-like_jellyroll"/>
</dbReference>
<dbReference type="GO" id="GO:0003677">
    <property type="term" value="F:DNA binding"/>
    <property type="evidence" value="ECO:0007669"/>
    <property type="project" value="UniProtKB-KW"/>
</dbReference>
<dbReference type="Proteomes" id="UP000244792">
    <property type="component" value="Chromosome"/>
</dbReference>
<keyword evidence="7" id="KW-1185">Reference proteome</keyword>